<dbReference type="InterPro" id="IPR050570">
    <property type="entry name" value="Cell_wall_metabolism_enzyme"/>
</dbReference>
<dbReference type="Proteomes" id="UP000000268">
    <property type="component" value="Plasmid pREB2"/>
</dbReference>
<dbReference type="HOGENOM" id="CLU_083236_0_0_3"/>
<evidence type="ECO:0000259" key="1">
    <source>
        <dbReference type="Pfam" id="PF01551"/>
    </source>
</evidence>
<dbReference type="Pfam" id="PF01551">
    <property type="entry name" value="Peptidase_M23"/>
    <property type="match status" value="1"/>
</dbReference>
<gene>
    <name evidence="2" type="ordered locus">AM1_B0170</name>
</gene>
<dbReference type="InterPro" id="IPR016047">
    <property type="entry name" value="M23ase_b-sheet_dom"/>
</dbReference>
<accession>A8ZL65</accession>
<dbReference type="InterPro" id="IPR011055">
    <property type="entry name" value="Dup_hybrid_motif"/>
</dbReference>
<dbReference type="SUPFAM" id="SSF51261">
    <property type="entry name" value="Duplicated hybrid motif"/>
    <property type="match status" value="1"/>
</dbReference>
<dbReference type="PANTHER" id="PTHR21666:SF270">
    <property type="entry name" value="MUREIN HYDROLASE ACTIVATOR ENVC"/>
    <property type="match status" value="1"/>
</dbReference>
<organism evidence="2 3">
    <name type="scientific">Acaryochloris marina (strain MBIC 11017)</name>
    <dbReference type="NCBI Taxonomy" id="329726"/>
    <lineage>
        <taxon>Bacteria</taxon>
        <taxon>Bacillati</taxon>
        <taxon>Cyanobacteriota</taxon>
        <taxon>Cyanophyceae</taxon>
        <taxon>Acaryochloridales</taxon>
        <taxon>Acaryochloridaceae</taxon>
        <taxon>Acaryochloris</taxon>
    </lineage>
</organism>
<feature type="domain" description="M23ase beta-sheet core" evidence="1">
    <location>
        <begin position="113"/>
        <end position="215"/>
    </location>
</feature>
<name>A8ZL65_ACAM1</name>
<evidence type="ECO:0000313" key="2">
    <source>
        <dbReference type="EMBL" id="ABW31892.1"/>
    </source>
</evidence>
<keyword evidence="2" id="KW-0614">Plasmid</keyword>
<dbReference type="EMBL" id="CP000839">
    <property type="protein sequence ID" value="ABW31892.1"/>
    <property type="molecule type" value="Genomic_DNA"/>
</dbReference>
<sequence>MVTSVLFSVSTFAPNLPQLTSSVETQTTLVQSMRKPTIELIVDDDIKRVHAKKGYGGISTQSGPSNTRTLFASATPLPQKPTVDDPLRGFCHPLNGEGWLSQGIRGRTHQGRMEYAYDLAIKIGTPIYAMRAGKVLALRDKYPDTGGGKENATRSNFIWLEHEDGYRSIYVHLQQGFKSKVNLKAGDFVEKGQLIGYSGNSGWSTGPHLHIEVQKPSPRKRFTNSVPFAISGTCKDTPIADQ</sequence>
<reference evidence="2 3" key="1">
    <citation type="journal article" date="2008" name="Proc. Natl. Acad. Sci. U.S.A.">
        <title>Niche adaptation and genome expansion in the chlorophyll d-producing cyanobacterium Acaryochloris marina.</title>
        <authorList>
            <person name="Swingley W.D."/>
            <person name="Chen M."/>
            <person name="Cheung P.C."/>
            <person name="Conrad A.L."/>
            <person name="Dejesa L.C."/>
            <person name="Hao J."/>
            <person name="Honchak B.M."/>
            <person name="Karbach L.E."/>
            <person name="Kurdoglu A."/>
            <person name="Lahiri S."/>
            <person name="Mastrian S.D."/>
            <person name="Miyashita H."/>
            <person name="Page L."/>
            <person name="Ramakrishna P."/>
            <person name="Satoh S."/>
            <person name="Sattley W.M."/>
            <person name="Shimada Y."/>
            <person name="Taylor H.L."/>
            <person name="Tomo T."/>
            <person name="Tsuchiya T."/>
            <person name="Wang Z.T."/>
            <person name="Raymond J."/>
            <person name="Mimuro M."/>
            <person name="Blankenship R.E."/>
            <person name="Touchman J.W."/>
        </authorList>
    </citation>
    <scope>NUCLEOTIDE SEQUENCE [LARGE SCALE GENOMIC DNA]</scope>
    <source>
        <strain evidence="3">MBIC 11017</strain>
        <plasmid evidence="3">Plasmid pREB2</plasmid>
    </source>
</reference>
<keyword evidence="3" id="KW-1185">Reference proteome</keyword>
<dbReference type="PANTHER" id="PTHR21666">
    <property type="entry name" value="PEPTIDASE-RELATED"/>
    <property type="match status" value="1"/>
</dbReference>
<protein>
    <submittedName>
        <fullName evidence="2">Peptidase M23 domain protein</fullName>
    </submittedName>
</protein>
<geneLocation type="plasmid" evidence="2 3">
    <name>pREB2</name>
</geneLocation>
<dbReference type="GO" id="GO:0004222">
    <property type="term" value="F:metalloendopeptidase activity"/>
    <property type="evidence" value="ECO:0007669"/>
    <property type="project" value="TreeGrafter"/>
</dbReference>
<dbReference type="KEGG" id="amr:AM1_B0170"/>
<proteinExistence type="predicted"/>
<dbReference type="AlphaFoldDB" id="A8ZL65"/>
<evidence type="ECO:0000313" key="3">
    <source>
        <dbReference type="Proteomes" id="UP000000268"/>
    </source>
</evidence>
<dbReference type="CDD" id="cd12797">
    <property type="entry name" value="M23_peptidase"/>
    <property type="match status" value="1"/>
</dbReference>
<dbReference type="Gene3D" id="2.70.70.10">
    <property type="entry name" value="Glucose Permease (Domain IIA)"/>
    <property type="match status" value="1"/>
</dbReference>